<keyword evidence="5 8" id="KW-0472">Membrane</keyword>
<dbReference type="Proteomes" id="UP001209878">
    <property type="component" value="Unassembled WGS sequence"/>
</dbReference>
<dbReference type="PANTHER" id="PTHR45695">
    <property type="entry name" value="LEUCOKININ RECEPTOR-RELATED"/>
    <property type="match status" value="1"/>
</dbReference>
<evidence type="ECO:0000256" key="1">
    <source>
        <dbReference type="ARBA" id="ARBA00004141"/>
    </source>
</evidence>
<keyword evidence="2 8" id="KW-0812">Transmembrane</keyword>
<keyword evidence="3 8" id="KW-1133">Transmembrane helix</keyword>
<dbReference type="InterPro" id="IPR000276">
    <property type="entry name" value="GPCR_Rhodpsn"/>
</dbReference>
<feature type="transmembrane region" description="Helical" evidence="8">
    <location>
        <begin position="53"/>
        <end position="75"/>
    </location>
</feature>
<reference evidence="10" key="1">
    <citation type="journal article" date="2023" name="Mol. Biol. Evol.">
        <title>Third-Generation Sequencing Reveals the Adaptive Role of the Epigenome in Three Deep-Sea Polychaetes.</title>
        <authorList>
            <person name="Perez M."/>
            <person name="Aroh O."/>
            <person name="Sun Y."/>
            <person name="Lan Y."/>
            <person name="Juniper S.K."/>
            <person name="Young C.R."/>
            <person name="Angers B."/>
            <person name="Qian P.Y."/>
        </authorList>
    </citation>
    <scope>NUCLEOTIDE SEQUENCE</scope>
    <source>
        <strain evidence="10">R07B-5</strain>
    </source>
</reference>
<protein>
    <recommendedName>
        <fullName evidence="9">G-protein coupled receptors family 1 profile domain-containing protein</fullName>
    </recommendedName>
</protein>
<evidence type="ECO:0000256" key="4">
    <source>
        <dbReference type="ARBA" id="ARBA00023040"/>
    </source>
</evidence>
<evidence type="ECO:0000256" key="3">
    <source>
        <dbReference type="ARBA" id="ARBA00022989"/>
    </source>
</evidence>
<dbReference type="Pfam" id="PF00001">
    <property type="entry name" value="7tm_1"/>
    <property type="match status" value="1"/>
</dbReference>
<sequence length="139" mass="15552">MMSLSGLTNVTGEADPTNCTYNGSVGTDMFDVSRLLYPGVIKAVPTPEMVFKIVFYVAVIVVALGGNLLVIYVVWRNKRLHNTTYFYIVNLAVSDLMVTFFCTWVHLVNDLTEGWVLGVFFCKVNSFSQGSCSWSWRGE</sequence>
<dbReference type="PANTHER" id="PTHR45695:SF28">
    <property type="entry name" value="G-PROTEIN COUPLED RECEPTORS FAMILY 1 PROFILE DOMAIN-CONTAINING PROTEIN"/>
    <property type="match status" value="1"/>
</dbReference>
<feature type="transmembrane region" description="Helical" evidence="8">
    <location>
        <begin position="87"/>
        <end position="107"/>
    </location>
</feature>
<accession>A0AAD9NRH9</accession>
<evidence type="ECO:0000259" key="9">
    <source>
        <dbReference type="PROSITE" id="PS50262"/>
    </source>
</evidence>
<evidence type="ECO:0000313" key="11">
    <source>
        <dbReference type="Proteomes" id="UP001209878"/>
    </source>
</evidence>
<evidence type="ECO:0000256" key="8">
    <source>
        <dbReference type="SAM" id="Phobius"/>
    </source>
</evidence>
<keyword evidence="11" id="KW-1185">Reference proteome</keyword>
<dbReference type="Gene3D" id="1.20.1070.10">
    <property type="entry name" value="Rhodopsin 7-helix transmembrane proteins"/>
    <property type="match status" value="1"/>
</dbReference>
<dbReference type="SUPFAM" id="SSF81321">
    <property type="entry name" value="Family A G protein-coupled receptor-like"/>
    <property type="match status" value="1"/>
</dbReference>
<evidence type="ECO:0000313" key="10">
    <source>
        <dbReference type="EMBL" id="KAK2176799.1"/>
    </source>
</evidence>
<organism evidence="10 11">
    <name type="scientific">Ridgeia piscesae</name>
    <name type="common">Tubeworm</name>
    <dbReference type="NCBI Taxonomy" id="27915"/>
    <lineage>
        <taxon>Eukaryota</taxon>
        <taxon>Metazoa</taxon>
        <taxon>Spiralia</taxon>
        <taxon>Lophotrochozoa</taxon>
        <taxon>Annelida</taxon>
        <taxon>Polychaeta</taxon>
        <taxon>Sedentaria</taxon>
        <taxon>Canalipalpata</taxon>
        <taxon>Sabellida</taxon>
        <taxon>Siboglinidae</taxon>
        <taxon>Ridgeia</taxon>
    </lineage>
</organism>
<feature type="domain" description="G-protein coupled receptors family 1 profile" evidence="9">
    <location>
        <begin position="66"/>
        <end position="124"/>
    </location>
</feature>
<keyword evidence="6" id="KW-0675">Receptor</keyword>
<keyword evidence="4" id="KW-0297">G-protein coupled receptor</keyword>
<evidence type="ECO:0000256" key="5">
    <source>
        <dbReference type="ARBA" id="ARBA00023136"/>
    </source>
</evidence>
<name>A0AAD9NRH9_RIDPI</name>
<dbReference type="GO" id="GO:0004930">
    <property type="term" value="F:G protein-coupled receptor activity"/>
    <property type="evidence" value="ECO:0007669"/>
    <property type="project" value="UniProtKB-KW"/>
</dbReference>
<dbReference type="InterPro" id="IPR017452">
    <property type="entry name" value="GPCR_Rhodpsn_7TM"/>
</dbReference>
<evidence type="ECO:0000256" key="6">
    <source>
        <dbReference type="ARBA" id="ARBA00023170"/>
    </source>
</evidence>
<dbReference type="EMBL" id="JAODUO010000639">
    <property type="protein sequence ID" value="KAK2176799.1"/>
    <property type="molecule type" value="Genomic_DNA"/>
</dbReference>
<dbReference type="PRINTS" id="PR00237">
    <property type="entry name" value="GPCRRHODOPSN"/>
</dbReference>
<comment type="subcellular location">
    <subcellularLocation>
        <location evidence="1">Membrane</location>
        <topology evidence="1">Multi-pass membrane protein</topology>
    </subcellularLocation>
</comment>
<comment type="caution">
    <text evidence="10">The sequence shown here is derived from an EMBL/GenBank/DDBJ whole genome shotgun (WGS) entry which is preliminary data.</text>
</comment>
<gene>
    <name evidence="10" type="ORF">NP493_639g01038</name>
</gene>
<evidence type="ECO:0000256" key="7">
    <source>
        <dbReference type="ARBA" id="ARBA00023224"/>
    </source>
</evidence>
<keyword evidence="7" id="KW-0807">Transducer</keyword>
<dbReference type="GO" id="GO:0005886">
    <property type="term" value="C:plasma membrane"/>
    <property type="evidence" value="ECO:0007669"/>
    <property type="project" value="TreeGrafter"/>
</dbReference>
<proteinExistence type="predicted"/>
<dbReference type="AlphaFoldDB" id="A0AAD9NRH9"/>
<dbReference type="PROSITE" id="PS50262">
    <property type="entry name" value="G_PROTEIN_RECEP_F1_2"/>
    <property type="match status" value="1"/>
</dbReference>
<evidence type="ECO:0000256" key="2">
    <source>
        <dbReference type="ARBA" id="ARBA00022692"/>
    </source>
</evidence>